<protein>
    <submittedName>
        <fullName evidence="2">ECF transporter S component</fullName>
    </submittedName>
</protein>
<keyword evidence="1" id="KW-1133">Transmembrane helix</keyword>
<feature type="transmembrane region" description="Helical" evidence="1">
    <location>
        <begin position="70"/>
        <end position="89"/>
    </location>
</feature>
<keyword evidence="1" id="KW-0812">Transmembrane</keyword>
<dbReference type="InterPro" id="IPR017196">
    <property type="entry name" value="ECF_substrate-spec_UCP037395"/>
</dbReference>
<reference evidence="2 3" key="1">
    <citation type="submission" date="2018-12" db="EMBL/GenBank/DDBJ databases">
        <title>Genome Sequence of Candidatus Viridilinea halotolerans isolated from saline sulfide-rich spring.</title>
        <authorList>
            <person name="Grouzdev D.S."/>
            <person name="Burganskaya E.I."/>
            <person name="Krutkina M.S."/>
            <person name="Sukhacheva M.V."/>
            <person name="Gorlenko V.M."/>
        </authorList>
    </citation>
    <scope>NUCLEOTIDE SEQUENCE [LARGE SCALE GENOMIC DNA]</scope>
    <source>
        <strain evidence="2">Chok-6</strain>
    </source>
</reference>
<gene>
    <name evidence="2" type="ORF">EI684_06200</name>
</gene>
<dbReference type="Gene3D" id="1.10.1760.20">
    <property type="match status" value="1"/>
</dbReference>
<organism evidence="2 3">
    <name type="scientific">Candidatus Viridilinea halotolerans</name>
    <dbReference type="NCBI Taxonomy" id="2491704"/>
    <lineage>
        <taxon>Bacteria</taxon>
        <taxon>Bacillati</taxon>
        <taxon>Chloroflexota</taxon>
        <taxon>Chloroflexia</taxon>
        <taxon>Chloroflexales</taxon>
        <taxon>Chloroflexineae</taxon>
        <taxon>Oscillochloridaceae</taxon>
        <taxon>Candidatus Viridilinea</taxon>
    </lineage>
</organism>
<dbReference type="Pfam" id="PF12822">
    <property type="entry name" value="ECF_trnsprt"/>
    <property type="match status" value="1"/>
</dbReference>
<dbReference type="PIRSF" id="PIRSF037395">
    <property type="entry name" value="UCP037395_ABCper"/>
    <property type="match status" value="1"/>
</dbReference>
<name>A0A426U4J2_9CHLR</name>
<feature type="transmembrane region" description="Helical" evidence="1">
    <location>
        <begin position="95"/>
        <end position="113"/>
    </location>
</feature>
<evidence type="ECO:0000313" key="2">
    <source>
        <dbReference type="EMBL" id="RRR74819.1"/>
    </source>
</evidence>
<feature type="transmembrane region" description="Helical" evidence="1">
    <location>
        <begin position="173"/>
        <end position="196"/>
    </location>
</feature>
<feature type="transmembrane region" description="Helical" evidence="1">
    <location>
        <begin position="146"/>
        <end position="166"/>
    </location>
</feature>
<evidence type="ECO:0000256" key="1">
    <source>
        <dbReference type="SAM" id="Phobius"/>
    </source>
</evidence>
<accession>A0A426U4J2</accession>
<sequence>MLDRLLSAATITLTTIIGVVAFLYPFWLPSVAQRGGGLAHAADAPLLLTVVVGLSFIALLLEAQRAAEHALLVALLGVLVAMNAILRMINIALPLPGGFSPIFVLIILTGYLFGGNFGFLMGAMTLIVSALITGGMGAWLPYQMLTAGWIGLSAGLCRGPVALLGGAGRRGEVVVLVLFGAFWGFAYGAIMNLWFWPFASGPVEQYYQAGIGLGDTLRRYAAFYVATSLVWDASAGIGNALLLGAFGGPILRVLRRFERRFAFVIRPHAMRL</sequence>
<dbReference type="Proteomes" id="UP000280307">
    <property type="component" value="Unassembled WGS sequence"/>
</dbReference>
<feature type="transmembrane region" description="Helical" evidence="1">
    <location>
        <begin position="44"/>
        <end position="63"/>
    </location>
</feature>
<dbReference type="InterPro" id="IPR024529">
    <property type="entry name" value="ECF_trnsprt_substrate-spec"/>
</dbReference>
<evidence type="ECO:0000313" key="3">
    <source>
        <dbReference type="Proteomes" id="UP000280307"/>
    </source>
</evidence>
<dbReference type="AlphaFoldDB" id="A0A426U4J2"/>
<feature type="transmembrane region" description="Helical" evidence="1">
    <location>
        <begin position="233"/>
        <end position="254"/>
    </location>
</feature>
<feature type="transmembrane region" description="Helical" evidence="1">
    <location>
        <begin position="120"/>
        <end position="140"/>
    </location>
</feature>
<dbReference type="GO" id="GO:0022857">
    <property type="term" value="F:transmembrane transporter activity"/>
    <property type="evidence" value="ECO:0007669"/>
    <property type="project" value="InterPro"/>
</dbReference>
<feature type="transmembrane region" description="Helical" evidence="1">
    <location>
        <begin position="5"/>
        <end position="24"/>
    </location>
</feature>
<proteinExistence type="predicted"/>
<comment type="caution">
    <text evidence="2">The sequence shown here is derived from an EMBL/GenBank/DDBJ whole genome shotgun (WGS) entry which is preliminary data.</text>
</comment>
<keyword evidence="1" id="KW-0472">Membrane</keyword>
<dbReference type="EMBL" id="RSAS01000236">
    <property type="protein sequence ID" value="RRR74819.1"/>
    <property type="molecule type" value="Genomic_DNA"/>
</dbReference>